<reference evidence="1 2" key="1">
    <citation type="submission" date="2016-03" db="EMBL/GenBank/DDBJ databases">
        <title>Draft genome sequence of Paenibacillus antarcticus CECT 5836.</title>
        <authorList>
            <person name="Shin S.-K."/>
            <person name="Yi H."/>
        </authorList>
    </citation>
    <scope>NUCLEOTIDE SEQUENCE [LARGE SCALE GENOMIC DNA]</scope>
    <source>
        <strain evidence="1 2">CECT 5836</strain>
    </source>
</reference>
<dbReference type="Proteomes" id="UP000077355">
    <property type="component" value="Unassembled WGS sequence"/>
</dbReference>
<accession>A0A168PYI2</accession>
<gene>
    <name evidence="1" type="ORF">PBAT_07915</name>
</gene>
<name>A0A168PYI2_9BACL</name>
<protein>
    <submittedName>
        <fullName evidence="1">Uncharacterized protein</fullName>
    </submittedName>
</protein>
<sequence>MKFLYFVISFILIFLIVGCSQQQTFETFFHEKMENMHIGEDDYFYKLVHKEFDVAHQNDALAVFKENNERGEEMFIAYFEKEDNQWQWRQTRGAEWNSPVKWSSLDQTPFIYSGTISGTAISEVYAGDEPAKIINVEDGKRFWYAISPTKDVEVMVVKEDGTKEIIEDINYEEVSSK</sequence>
<dbReference type="RefSeq" id="WP_068648289.1">
    <property type="nucleotide sequence ID" value="NZ_CP043611.1"/>
</dbReference>
<keyword evidence="2" id="KW-1185">Reference proteome</keyword>
<evidence type="ECO:0000313" key="1">
    <source>
        <dbReference type="EMBL" id="OAB47192.1"/>
    </source>
</evidence>
<dbReference type="EMBL" id="LVJI01000009">
    <property type="protein sequence ID" value="OAB47192.1"/>
    <property type="molecule type" value="Genomic_DNA"/>
</dbReference>
<evidence type="ECO:0000313" key="2">
    <source>
        <dbReference type="Proteomes" id="UP000077355"/>
    </source>
</evidence>
<organism evidence="1 2">
    <name type="scientific">Paenibacillus antarcticus</name>
    <dbReference type="NCBI Taxonomy" id="253703"/>
    <lineage>
        <taxon>Bacteria</taxon>
        <taxon>Bacillati</taxon>
        <taxon>Bacillota</taxon>
        <taxon>Bacilli</taxon>
        <taxon>Bacillales</taxon>
        <taxon>Paenibacillaceae</taxon>
        <taxon>Paenibacillus</taxon>
    </lineage>
</organism>
<dbReference type="OrthoDB" id="2618795at2"/>
<dbReference type="PROSITE" id="PS51257">
    <property type="entry name" value="PROKAR_LIPOPROTEIN"/>
    <property type="match status" value="1"/>
</dbReference>
<dbReference type="AlphaFoldDB" id="A0A168PYI2"/>
<proteinExistence type="predicted"/>
<comment type="caution">
    <text evidence="1">The sequence shown here is derived from an EMBL/GenBank/DDBJ whole genome shotgun (WGS) entry which is preliminary data.</text>
</comment>